<organism evidence="1 2">
    <name type="scientific">Falsibacillus pallidus</name>
    <dbReference type="NCBI Taxonomy" id="493781"/>
    <lineage>
        <taxon>Bacteria</taxon>
        <taxon>Bacillati</taxon>
        <taxon>Bacillota</taxon>
        <taxon>Bacilli</taxon>
        <taxon>Bacillales</taxon>
        <taxon>Bacillaceae</taxon>
        <taxon>Falsibacillus</taxon>
    </lineage>
</organism>
<dbReference type="EMBL" id="QQAY01000020">
    <property type="protein sequence ID" value="RDI37952.1"/>
    <property type="molecule type" value="Genomic_DNA"/>
</dbReference>
<proteinExistence type="predicted"/>
<keyword evidence="2" id="KW-1185">Reference proteome</keyword>
<accession>A0A370G2M5</accession>
<dbReference type="Proteomes" id="UP000255326">
    <property type="component" value="Unassembled WGS sequence"/>
</dbReference>
<evidence type="ECO:0000313" key="1">
    <source>
        <dbReference type="EMBL" id="RDI37952.1"/>
    </source>
</evidence>
<gene>
    <name evidence="1" type="ORF">DFR59_12050</name>
</gene>
<name>A0A370G2M5_9BACI</name>
<reference evidence="1 2" key="1">
    <citation type="submission" date="2018-07" db="EMBL/GenBank/DDBJ databases">
        <title>Genomic Encyclopedia of Type Strains, Phase IV (KMG-IV): sequencing the most valuable type-strain genomes for metagenomic binning, comparative biology and taxonomic classification.</title>
        <authorList>
            <person name="Goeker M."/>
        </authorList>
    </citation>
    <scope>NUCLEOTIDE SEQUENCE [LARGE SCALE GENOMIC DNA]</scope>
    <source>
        <strain evidence="1 2">DSM 25281</strain>
    </source>
</reference>
<dbReference type="AlphaFoldDB" id="A0A370G2M5"/>
<sequence length="54" mass="6142">MIFLPQISCCLKYVTREPDTKVTGTPRILSENVYYAVTVTVYDLISNVRNGVFL</sequence>
<evidence type="ECO:0000313" key="2">
    <source>
        <dbReference type="Proteomes" id="UP000255326"/>
    </source>
</evidence>
<comment type="caution">
    <text evidence="1">The sequence shown here is derived from an EMBL/GenBank/DDBJ whole genome shotgun (WGS) entry which is preliminary data.</text>
</comment>
<protein>
    <submittedName>
        <fullName evidence="1">Uncharacterized protein</fullName>
    </submittedName>
</protein>